<dbReference type="AlphaFoldDB" id="A0A6P6V837"/>
<dbReference type="GO" id="GO:0005634">
    <property type="term" value="C:nucleus"/>
    <property type="evidence" value="ECO:0007669"/>
    <property type="project" value="UniProtKB-SubCell"/>
</dbReference>
<name>A0A6P6V837_COFAR</name>
<sequence>MAPPKKYYNHAEIANASSNRHPPYFQMISEAITSLKDRHGSSQPAIAKFVERKYRELLPPNFKKLLSIQLKKFVKSEKLTKVKNSYKISAPEKVVVKSARKIQPEATATRRAAAKKSNARGHGPSTNKRRANEKALKKMKRLSQVETPEALEKNSRGLVTTVKGSITGAKMKRLRQVKTPETLKKKNAASIPAKKIKLLPTPCLQNHQTLLGPIAKKTRK</sequence>
<dbReference type="GO" id="GO:0003690">
    <property type="term" value="F:double-stranded DNA binding"/>
    <property type="evidence" value="ECO:0007669"/>
    <property type="project" value="TreeGrafter"/>
</dbReference>
<accession>A0A6P6V837</accession>
<dbReference type="GO" id="GO:0031492">
    <property type="term" value="F:nucleosomal DNA binding"/>
    <property type="evidence" value="ECO:0007669"/>
    <property type="project" value="TreeGrafter"/>
</dbReference>
<dbReference type="GO" id="GO:0045910">
    <property type="term" value="P:negative regulation of DNA recombination"/>
    <property type="evidence" value="ECO:0007669"/>
    <property type="project" value="TreeGrafter"/>
</dbReference>
<dbReference type="Proteomes" id="UP001652660">
    <property type="component" value="Chromosome 1e"/>
</dbReference>
<reference evidence="7" key="2">
    <citation type="submission" date="2025-08" db="UniProtKB">
        <authorList>
            <consortium name="RefSeq"/>
        </authorList>
    </citation>
    <scope>IDENTIFICATION</scope>
    <source>
        <tissue evidence="7">Leaves</tissue>
    </source>
</reference>
<dbReference type="GO" id="GO:0000786">
    <property type="term" value="C:nucleosome"/>
    <property type="evidence" value="ECO:0007669"/>
    <property type="project" value="InterPro"/>
</dbReference>
<keyword evidence="3" id="KW-0539">Nucleus</keyword>
<dbReference type="CDD" id="cd00073">
    <property type="entry name" value="H15"/>
    <property type="match status" value="1"/>
</dbReference>
<evidence type="ECO:0000313" key="7">
    <source>
        <dbReference type="RefSeq" id="XP_027099164.1"/>
    </source>
</evidence>
<dbReference type="Pfam" id="PF00538">
    <property type="entry name" value="Linker_histone"/>
    <property type="match status" value="1"/>
</dbReference>
<gene>
    <name evidence="7" type="primary">LOC113718458</name>
</gene>
<evidence type="ECO:0000256" key="3">
    <source>
        <dbReference type="ARBA" id="ARBA00023242"/>
    </source>
</evidence>
<feature type="domain" description="H15" evidence="5">
    <location>
        <begin position="20"/>
        <end position="90"/>
    </location>
</feature>
<protein>
    <recommendedName>
        <fullName evidence="5">H15 domain-containing protein</fullName>
    </recommendedName>
</protein>
<reference evidence="6" key="1">
    <citation type="journal article" date="2025" name="Foods">
        <title>Unveiling the Microbial Signatures of Arabica Coffee Cherries: Insights into Ripeness Specific Diversity, Functional Traits, and Implications for Quality and Safety.</title>
        <authorList>
            <consortium name="RefSeq"/>
            <person name="Tenea G.N."/>
            <person name="Cifuentes V."/>
            <person name="Reyes P."/>
            <person name="Cevallos-Vallejos M."/>
        </authorList>
    </citation>
    <scope>NUCLEOTIDE SEQUENCE [LARGE SCALE GENOMIC DNA]</scope>
</reference>
<dbReference type="SUPFAM" id="SSF46785">
    <property type="entry name" value="Winged helix' DNA-binding domain"/>
    <property type="match status" value="1"/>
</dbReference>
<feature type="region of interest" description="Disordered" evidence="4">
    <location>
        <begin position="101"/>
        <end position="134"/>
    </location>
</feature>
<dbReference type="InterPro" id="IPR036388">
    <property type="entry name" value="WH-like_DNA-bd_sf"/>
</dbReference>
<evidence type="ECO:0000256" key="1">
    <source>
        <dbReference type="ARBA" id="ARBA00004123"/>
    </source>
</evidence>
<dbReference type="InterPro" id="IPR005818">
    <property type="entry name" value="Histone_H1/H5_H15"/>
</dbReference>
<organism evidence="6 7">
    <name type="scientific">Coffea arabica</name>
    <name type="common">Arabian coffee</name>
    <dbReference type="NCBI Taxonomy" id="13443"/>
    <lineage>
        <taxon>Eukaryota</taxon>
        <taxon>Viridiplantae</taxon>
        <taxon>Streptophyta</taxon>
        <taxon>Embryophyta</taxon>
        <taxon>Tracheophyta</taxon>
        <taxon>Spermatophyta</taxon>
        <taxon>Magnoliopsida</taxon>
        <taxon>eudicotyledons</taxon>
        <taxon>Gunneridae</taxon>
        <taxon>Pentapetalae</taxon>
        <taxon>asterids</taxon>
        <taxon>lamiids</taxon>
        <taxon>Gentianales</taxon>
        <taxon>Rubiaceae</taxon>
        <taxon>Ixoroideae</taxon>
        <taxon>Gardenieae complex</taxon>
        <taxon>Bertiereae - Coffeeae clade</taxon>
        <taxon>Coffeeae</taxon>
        <taxon>Coffea</taxon>
    </lineage>
</organism>
<keyword evidence="2" id="KW-0238">DNA-binding</keyword>
<comment type="subcellular location">
    <subcellularLocation>
        <location evidence="1">Nucleus</location>
    </subcellularLocation>
</comment>
<dbReference type="PROSITE" id="PS51504">
    <property type="entry name" value="H15"/>
    <property type="match status" value="1"/>
</dbReference>
<dbReference type="Gene3D" id="1.10.10.10">
    <property type="entry name" value="Winged helix-like DNA-binding domain superfamily/Winged helix DNA-binding domain"/>
    <property type="match status" value="1"/>
</dbReference>
<proteinExistence type="predicted"/>
<keyword evidence="6" id="KW-1185">Reference proteome</keyword>
<dbReference type="RefSeq" id="XP_027099164.1">
    <property type="nucleotide sequence ID" value="XM_027243363.2"/>
</dbReference>
<dbReference type="PANTHER" id="PTHR11467:SF130">
    <property type="entry name" value="HISTONE H1-LIKE ISOFORM X1"/>
    <property type="match status" value="1"/>
</dbReference>
<dbReference type="GO" id="GO:0006334">
    <property type="term" value="P:nucleosome assembly"/>
    <property type="evidence" value="ECO:0007669"/>
    <property type="project" value="InterPro"/>
</dbReference>
<dbReference type="SMART" id="SM00526">
    <property type="entry name" value="H15"/>
    <property type="match status" value="1"/>
</dbReference>
<dbReference type="GeneID" id="113718458"/>
<evidence type="ECO:0000313" key="6">
    <source>
        <dbReference type="Proteomes" id="UP001652660"/>
    </source>
</evidence>
<dbReference type="OrthoDB" id="1110759at2759"/>
<evidence type="ECO:0000259" key="5">
    <source>
        <dbReference type="PROSITE" id="PS51504"/>
    </source>
</evidence>
<evidence type="ECO:0000256" key="2">
    <source>
        <dbReference type="ARBA" id="ARBA00023125"/>
    </source>
</evidence>
<dbReference type="GO" id="GO:0030261">
    <property type="term" value="P:chromosome condensation"/>
    <property type="evidence" value="ECO:0007669"/>
    <property type="project" value="TreeGrafter"/>
</dbReference>
<dbReference type="InterPro" id="IPR036390">
    <property type="entry name" value="WH_DNA-bd_sf"/>
</dbReference>
<evidence type="ECO:0000256" key="4">
    <source>
        <dbReference type="SAM" id="MobiDB-lite"/>
    </source>
</evidence>
<dbReference type="PANTHER" id="PTHR11467">
    <property type="entry name" value="HISTONE H1"/>
    <property type="match status" value="1"/>
</dbReference>